<evidence type="ECO:0000256" key="6">
    <source>
        <dbReference type="ARBA" id="ARBA00023242"/>
    </source>
</evidence>
<dbReference type="AlphaFoldDB" id="A0A672STW7"/>
<evidence type="ECO:0000256" key="1">
    <source>
        <dbReference type="ARBA" id="ARBA00004123"/>
    </source>
</evidence>
<keyword evidence="6" id="KW-0539">Nucleus</keyword>
<gene>
    <name evidence="9" type="primary">LOC107596418</name>
</gene>
<feature type="region of interest" description="Disordered" evidence="7">
    <location>
        <begin position="346"/>
        <end position="372"/>
    </location>
</feature>
<feature type="compositionally biased region" description="Basic and acidic residues" evidence="7">
    <location>
        <begin position="539"/>
        <end position="554"/>
    </location>
</feature>
<evidence type="ECO:0000313" key="10">
    <source>
        <dbReference type="Proteomes" id="UP000472262"/>
    </source>
</evidence>
<feature type="compositionally biased region" description="Polar residues" evidence="7">
    <location>
        <begin position="250"/>
        <end position="259"/>
    </location>
</feature>
<protein>
    <submittedName>
        <fullName evidence="9">Transcription factor 12-like</fullName>
    </submittedName>
</protein>
<feature type="compositionally biased region" description="Basic and acidic residues" evidence="7">
    <location>
        <begin position="81"/>
        <end position="92"/>
    </location>
</feature>
<dbReference type="Ensembl" id="ENSSGRT00000112353.1">
    <property type="protein sequence ID" value="ENSSGRP00000105706.1"/>
    <property type="gene ID" value="ENSSGRG00000052202.1"/>
</dbReference>
<keyword evidence="2" id="KW-0217">Developmental protein</keyword>
<feature type="region of interest" description="Disordered" evidence="7">
    <location>
        <begin position="673"/>
        <end position="705"/>
    </location>
</feature>
<feature type="compositionally biased region" description="Polar residues" evidence="7">
    <location>
        <begin position="29"/>
        <end position="71"/>
    </location>
</feature>
<keyword evidence="4" id="KW-0238">DNA-binding</keyword>
<dbReference type="GO" id="GO:0000978">
    <property type="term" value="F:RNA polymerase II cis-regulatory region sequence-specific DNA binding"/>
    <property type="evidence" value="ECO:0007669"/>
    <property type="project" value="TreeGrafter"/>
</dbReference>
<feature type="compositionally biased region" description="Basic and acidic residues" evidence="7">
    <location>
        <begin position="591"/>
        <end position="603"/>
    </location>
</feature>
<dbReference type="PANTHER" id="PTHR11793">
    <property type="entry name" value="BASIC HELIX-LOOP-HELIX TRANSCRIPTION FACTOR"/>
    <property type="match status" value="1"/>
</dbReference>
<sequence length="705" mass="75390">MNPQQRIAAIGTDKELSDLLDFSAMFSPPVNSGKNRPTTLGSSQFTTSGMDERTSQASWASGGQSNPSYESSRGFGGSTHYADHLSDSRLVSHEGLPPTPFMSSGIMGKSERPQFSGYGREPGVSGCQSSLRSDMGLASPGPVTTSGKSPTPFYSYTGSNPRRRSLQDSASLDPLQTKKVRKPPPGLPTSVYAPTPSSDDFNRDSPSYPSPKPPSSMFASTFFDGTHNSSDQWNSSSGISQPGYGAMLGGSSSHMPQSGNYSNLHSHDRLNYPPHPVSPTDINASLPPMSSFHRGSASTSPFVTASHTPPVNTAEGVMAAANRGNATGSSQTGDALGKALASIYSPDHTSSSFPSNPSTPVGSPSPLTTQAGAGTAGTVVTASGPTGRAGRAPKNRVHQQLHEHLQDAMCFLKDVCESRMEDRLDRLDDAIHVLRNHAVGSTAALSSDIHSLLGQAHNGPISAIGTNFPASGLVTNRTAQMGSVHREETVSLNNNHGGLQANAGPTSSMEINHQADMFRGIASVLASQVASPLDLKVENQEKDDMHDNHSSDDLKSDDESDKRDMKQNRGSTRPSCELFCSSVNEDEDLNPEQKAERERERRMANNARERLRVRDINGAFKELGRMCQVHLKSEKPQTKLLILHQAVAVILNLEQQVRERNLNPKAACLKRREEEKVSGVSGDPQQAHPPVHPGHTDASNPMGHL</sequence>
<feature type="compositionally biased region" description="Low complexity" evidence="7">
    <location>
        <begin position="349"/>
        <end position="360"/>
    </location>
</feature>
<dbReference type="SMART" id="SM00353">
    <property type="entry name" value="HLH"/>
    <property type="match status" value="1"/>
</dbReference>
<name>A0A672STW7_SINGR</name>
<feature type="region of interest" description="Disordered" evidence="7">
    <location>
        <begin position="27"/>
        <end position="259"/>
    </location>
</feature>
<dbReference type="Gene3D" id="4.10.280.10">
    <property type="entry name" value="Helix-loop-helix DNA-binding domain"/>
    <property type="match status" value="1"/>
</dbReference>
<dbReference type="GO" id="GO:0005634">
    <property type="term" value="C:nucleus"/>
    <property type="evidence" value="ECO:0007669"/>
    <property type="project" value="UniProtKB-SubCell"/>
</dbReference>
<evidence type="ECO:0000256" key="3">
    <source>
        <dbReference type="ARBA" id="ARBA00023015"/>
    </source>
</evidence>
<proteinExistence type="predicted"/>
<organism evidence="9 10">
    <name type="scientific">Sinocyclocheilus grahami</name>
    <name type="common">Dianchi golden-line fish</name>
    <name type="synonym">Barbus grahami</name>
    <dbReference type="NCBI Taxonomy" id="75366"/>
    <lineage>
        <taxon>Eukaryota</taxon>
        <taxon>Metazoa</taxon>
        <taxon>Chordata</taxon>
        <taxon>Craniata</taxon>
        <taxon>Vertebrata</taxon>
        <taxon>Euteleostomi</taxon>
        <taxon>Actinopterygii</taxon>
        <taxon>Neopterygii</taxon>
        <taxon>Teleostei</taxon>
        <taxon>Ostariophysi</taxon>
        <taxon>Cypriniformes</taxon>
        <taxon>Cyprinidae</taxon>
        <taxon>Cyprininae</taxon>
        <taxon>Sinocyclocheilus</taxon>
    </lineage>
</organism>
<dbReference type="Pfam" id="PF00010">
    <property type="entry name" value="HLH"/>
    <property type="match status" value="1"/>
</dbReference>
<dbReference type="CDD" id="cd18945">
    <property type="entry name" value="bHLH_E-protein_TCF4_E2-2"/>
    <property type="match status" value="1"/>
</dbReference>
<keyword evidence="3" id="KW-0805">Transcription regulation</keyword>
<evidence type="ECO:0000259" key="8">
    <source>
        <dbReference type="PROSITE" id="PS50888"/>
    </source>
</evidence>
<dbReference type="GO" id="GO:0046983">
    <property type="term" value="F:protein dimerization activity"/>
    <property type="evidence" value="ECO:0007669"/>
    <property type="project" value="InterPro"/>
</dbReference>
<dbReference type="PANTHER" id="PTHR11793:SF11">
    <property type="entry name" value="TRANSCRIPTION FACTOR 12"/>
    <property type="match status" value="1"/>
</dbReference>
<evidence type="ECO:0000256" key="5">
    <source>
        <dbReference type="ARBA" id="ARBA00023163"/>
    </source>
</evidence>
<evidence type="ECO:0000256" key="4">
    <source>
        <dbReference type="ARBA" id="ARBA00023125"/>
    </source>
</evidence>
<reference evidence="9" key="2">
    <citation type="submission" date="2025-09" db="UniProtKB">
        <authorList>
            <consortium name="Ensembl"/>
        </authorList>
    </citation>
    <scope>IDENTIFICATION</scope>
</reference>
<dbReference type="InterPro" id="IPR011598">
    <property type="entry name" value="bHLH_dom"/>
</dbReference>
<dbReference type="Proteomes" id="UP000472262">
    <property type="component" value="Unassembled WGS sequence"/>
</dbReference>
<dbReference type="FunFam" id="4.10.280.10:FF:000001">
    <property type="entry name" value="Putative transcription factor 12"/>
    <property type="match status" value="1"/>
</dbReference>
<feature type="compositionally biased region" description="Polar residues" evidence="7">
    <location>
        <begin position="226"/>
        <end position="240"/>
    </location>
</feature>
<dbReference type="PROSITE" id="PS50888">
    <property type="entry name" value="BHLH"/>
    <property type="match status" value="1"/>
</dbReference>
<feature type="domain" description="BHLH" evidence="8">
    <location>
        <begin position="600"/>
        <end position="653"/>
    </location>
</feature>
<keyword evidence="5" id="KW-0804">Transcription</keyword>
<dbReference type="GO" id="GO:0000981">
    <property type="term" value="F:DNA-binding transcription factor activity, RNA polymerase II-specific"/>
    <property type="evidence" value="ECO:0007669"/>
    <property type="project" value="TreeGrafter"/>
</dbReference>
<accession>A0A672STW7</accession>
<reference evidence="9" key="1">
    <citation type="submission" date="2025-08" db="UniProtKB">
        <authorList>
            <consortium name="Ensembl"/>
        </authorList>
    </citation>
    <scope>IDENTIFICATION</scope>
</reference>
<feature type="region of interest" description="Disordered" evidence="7">
    <location>
        <begin position="539"/>
        <end position="603"/>
    </location>
</feature>
<evidence type="ECO:0000256" key="7">
    <source>
        <dbReference type="SAM" id="MobiDB-lite"/>
    </source>
</evidence>
<evidence type="ECO:0000256" key="2">
    <source>
        <dbReference type="ARBA" id="ARBA00022473"/>
    </source>
</evidence>
<dbReference type="InterPro" id="IPR051098">
    <property type="entry name" value="NeuroDiff_E-box_TFs"/>
</dbReference>
<evidence type="ECO:0000313" key="9">
    <source>
        <dbReference type="Ensembl" id="ENSSGRP00000105706.1"/>
    </source>
</evidence>
<comment type="subcellular location">
    <subcellularLocation>
        <location evidence="1">Nucleus</location>
    </subcellularLocation>
</comment>
<dbReference type="GO" id="GO:0000785">
    <property type="term" value="C:chromatin"/>
    <property type="evidence" value="ECO:0007669"/>
    <property type="project" value="TreeGrafter"/>
</dbReference>
<keyword evidence="10" id="KW-1185">Reference proteome</keyword>
<dbReference type="SUPFAM" id="SSF47459">
    <property type="entry name" value="HLH, helix-loop-helix DNA-binding domain"/>
    <property type="match status" value="1"/>
</dbReference>
<feature type="compositionally biased region" description="Polar residues" evidence="7">
    <location>
        <begin position="142"/>
        <end position="160"/>
    </location>
</feature>
<dbReference type="GO" id="GO:0005667">
    <property type="term" value="C:transcription regulator complex"/>
    <property type="evidence" value="ECO:0007669"/>
    <property type="project" value="TreeGrafter"/>
</dbReference>
<dbReference type="InterPro" id="IPR036638">
    <property type="entry name" value="HLH_DNA-bd_sf"/>
</dbReference>